<gene>
    <name evidence="1" type="ORF">FHR32_005065</name>
</gene>
<reference evidence="1 2" key="1">
    <citation type="submission" date="2020-08" db="EMBL/GenBank/DDBJ databases">
        <title>Sequencing the genomes of 1000 actinobacteria strains.</title>
        <authorList>
            <person name="Klenk H.-P."/>
        </authorList>
    </citation>
    <scope>NUCLEOTIDE SEQUENCE [LARGE SCALE GENOMIC DNA]</scope>
    <source>
        <strain evidence="1 2">DSM 43023</strain>
    </source>
</reference>
<name>A0A7W7RZY8_9ACTN</name>
<sequence>MSPQVQVYATAFALLGAFDRFEELRALDLADEAPTTS</sequence>
<evidence type="ECO:0000313" key="2">
    <source>
        <dbReference type="Proteomes" id="UP000534286"/>
    </source>
</evidence>
<proteinExistence type="predicted"/>
<comment type="caution">
    <text evidence="1">The sequence shown here is derived from an EMBL/GenBank/DDBJ whole genome shotgun (WGS) entry which is preliminary data.</text>
</comment>
<protein>
    <submittedName>
        <fullName evidence="1">Uncharacterized protein</fullName>
    </submittedName>
</protein>
<dbReference type="Proteomes" id="UP000534286">
    <property type="component" value="Unassembled WGS sequence"/>
</dbReference>
<dbReference type="AlphaFoldDB" id="A0A7W7RZY8"/>
<organism evidence="1 2">
    <name type="scientific">Streptosporangium album</name>
    <dbReference type="NCBI Taxonomy" id="47479"/>
    <lineage>
        <taxon>Bacteria</taxon>
        <taxon>Bacillati</taxon>
        <taxon>Actinomycetota</taxon>
        <taxon>Actinomycetes</taxon>
        <taxon>Streptosporangiales</taxon>
        <taxon>Streptosporangiaceae</taxon>
        <taxon>Streptosporangium</taxon>
    </lineage>
</organism>
<accession>A0A7W7RZY8</accession>
<dbReference type="EMBL" id="JACHJU010000002">
    <property type="protein sequence ID" value="MBB4940688.1"/>
    <property type="molecule type" value="Genomic_DNA"/>
</dbReference>
<keyword evidence="2" id="KW-1185">Reference proteome</keyword>
<evidence type="ECO:0000313" key="1">
    <source>
        <dbReference type="EMBL" id="MBB4940688.1"/>
    </source>
</evidence>